<reference evidence="2" key="1">
    <citation type="submission" date="2023-03" db="EMBL/GenBank/DDBJ databases">
        <title>Massive genome expansion in bonnet fungi (Mycena s.s.) driven by repeated elements and novel gene families across ecological guilds.</title>
        <authorList>
            <consortium name="Lawrence Berkeley National Laboratory"/>
            <person name="Harder C.B."/>
            <person name="Miyauchi S."/>
            <person name="Viragh M."/>
            <person name="Kuo A."/>
            <person name="Thoen E."/>
            <person name="Andreopoulos B."/>
            <person name="Lu D."/>
            <person name="Skrede I."/>
            <person name="Drula E."/>
            <person name="Henrissat B."/>
            <person name="Morin E."/>
            <person name="Kohler A."/>
            <person name="Barry K."/>
            <person name="LaButti K."/>
            <person name="Morin E."/>
            <person name="Salamov A."/>
            <person name="Lipzen A."/>
            <person name="Mereny Z."/>
            <person name="Hegedus B."/>
            <person name="Baldrian P."/>
            <person name="Stursova M."/>
            <person name="Weitz H."/>
            <person name="Taylor A."/>
            <person name="Grigoriev I.V."/>
            <person name="Nagy L.G."/>
            <person name="Martin F."/>
            <person name="Kauserud H."/>
        </authorList>
    </citation>
    <scope>NUCLEOTIDE SEQUENCE</scope>
    <source>
        <strain evidence="2">CBHHK067</strain>
    </source>
</reference>
<accession>A0AAD7GDJ2</accession>
<dbReference type="Proteomes" id="UP001221757">
    <property type="component" value="Unassembled WGS sequence"/>
</dbReference>
<evidence type="ECO:0000313" key="2">
    <source>
        <dbReference type="EMBL" id="KAJ7689614.1"/>
    </source>
</evidence>
<protein>
    <submittedName>
        <fullName evidence="2">Uncharacterized protein</fullName>
    </submittedName>
</protein>
<keyword evidence="3" id="KW-1185">Reference proteome</keyword>
<evidence type="ECO:0000313" key="3">
    <source>
        <dbReference type="Proteomes" id="UP001221757"/>
    </source>
</evidence>
<proteinExistence type="predicted"/>
<organism evidence="2 3">
    <name type="scientific">Mycena rosella</name>
    <name type="common">Pink bonnet</name>
    <name type="synonym">Agaricus rosellus</name>
    <dbReference type="NCBI Taxonomy" id="1033263"/>
    <lineage>
        <taxon>Eukaryota</taxon>
        <taxon>Fungi</taxon>
        <taxon>Dikarya</taxon>
        <taxon>Basidiomycota</taxon>
        <taxon>Agaricomycotina</taxon>
        <taxon>Agaricomycetes</taxon>
        <taxon>Agaricomycetidae</taxon>
        <taxon>Agaricales</taxon>
        <taxon>Marasmiineae</taxon>
        <taxon>Mycenaceae</taxon>
        <taxon>Mycena</taxon>
    </lineage>
</organism>
<dbReference type="AlphaFoldDB" id="A0AAD7GDJ2"/>
<name>A0AAD7GDJ2_MYCRO</name>
<dbReference type="EMBL" id="JARKIE010000071">
    <property type="protein sequence ID" value="KAJ7689614.1"/>
    <property type="molecule type" value="Genomic_DNA"/>
</dbReference>
<gene>
    <name evidence="2" type="ORF">B0H17DRAFT_1202252</name>
</gene>
<sequence length="232" mass="25355">MLAKAWRGSLAAIGGGHGRAYAPGMPPSRTPWAAQRRKESTPAAFPNRRTAGRDGDHITCLALPIVFRLGPSSFSFGTRQRRLMSTDTSTSSSLRPYALESRGLDDWDRGSGCGTEALDATALRGGARPMTDGEMERRCSLSGHPLTRVDHRTRFVLALGQCVALVEWAALLHLASRSATSWISYWVRAERPDISSILIAWNFEAKMLEAHTARDGDKDAVCSPINLISCMR</sequence>
<feature type="region of interest" description="Disordered" evidence="1">
    <location>
        <begin position="17"/>
        <end position="51"/>
    </location>
</feature>
<comment type="caution">
    <text evidence="2">The sequence shown here is derived from an EMBL/GenBank/DDBJ whole genome shotgun (WGS) entry which is preliminary data.</text>
</comment>
<evidence type="ECO:0000256" key="1">
    <source>
        <dbReference type="SAM" id="MobiDB-lite"/>
    </source>
</evidence>